<reference evidence="2 3" key="1">
    <citation type="journal article" date="2017" name="Biotechnol. Biofuels">
        <title>Differential beta-glucosidase expression as a function of carbon source availability in Talaromyces amestolkiae: a genomic and proteomic approach.</title>
        <authorList>
            <person name="de Eugenio L.I."/>
            <person name="Mendez-Liter J.A."/>
            <person name="Nieto-Dominguez M."/>
            <person name="Alonso L."/>
            <person name="Gil-Munoz J."/>
            <person name="Barriuso J."/>
            <person name="Prieto A."/>
            <person name="Martinez M.J."/>
        </authorList>
    </citation>
    <scope>NUCLEOTIDE SEQUENCE [LARGE SCALE GENOMIC DNA]</scope>
    <source>
        <strain evidence="2 3">CIB</strain>
    </source>
</reference>
<feature type="region of interest" description="Disordered" evidence="1">
    <location>
        <begin position="15"/>
        <end position="46"/>
    </location>
</feature>
<dbReference type="EMBL" id="MIKG01000007">
    <property type="protein sequence ID" value="RAO68308.1"/>
    <property type="molecule type" value="Genomic_DNA"/>
</dbReference>
<comment type="caution">
    <text evidence="2">The sequence shown here is derived from an EMBL/GenBank/DDBJ whole genome shotgun (WGS) entry which is preliminary data.</text>
</comment>
<dbReference type="GeneID" id="63793536"/>
<evidence type="ECO:0000313" key="3">
    <source>
        <dbReference type="Proteomes" id="UP000249363"/>
    </source>
</evidence>
<dbReference type="AlphaFoldDB" id="A0A364KXM9"/>
<gene>
    <name evidence="2" type="ORF">BHQ10_004320</name>
</gene>
<dbReference type="Proteomes" id="UP000249363">
    <property type="component" value="Unassembled WGS sequence"/>
</dbReference>
<keyword evidence="3" id="KW-1185">Reference proteome</keyword>
<organism evidence="2 3">
    <name type="scientific">Talaromyces amestolkiae</name>
    <dbReference type="NCBI Taxonomy" id="1196081"/>
    <lineage>
        <taxon>Eukaryota</taxon>
        <taxon>Fungi</taxon>
        <taxon>Dikarya</taxon>
        <taxon>Ascomycota</taxon>
        <taxon>Pezizomycotina</taxon>
        <taxon>Eurotiomycetes</taxon>
        <taxon>Eurotiomycetidae</taxon>
        <taxon>Eurotiales</taxon>
        <taxon>Trichocomaceae</taxon>
        <taxon>Talaromyces</taxon>
        <taxon>Talaromyces sect. Talaromyces</taxon>
    </lineage>
</organism>
<dbReference type="RefSeq" id="XP_040732824.1">
    <property type="nucleotide sequence ID" value="XM_040876674.1"/>
</dbReference>
<proteinExistence type="predicted"/>
<evidence type="ECO:0000256" key="1">
    <source>
        <dbReference type="SAM" id="MobiDB-lite"/>
    </source>
</evidence>
<feature type="compositionally biased region" description="Polar residues" evidence="1">
    <location>
        <begin position="22"/>
        <end position="46"/>
    </location>
</feature>
<accession>A0A364KXM9</accession>
<name>A0A364KXM9_TALAM</name>
<sequence>MPDCLRCADYLPSRRRLKRGPRTSNSKATKQLQPPTSSDNTADSQCLSSHGTTLLVNSPVTLSISAAAGGIVPSVVAENDCNLGLLVESTPKPRIKMRMG</sequence>
<protein>
    <submittedName>
        <fullName evidence="2">Uncharacterized protein</fullName>
    </submittedName>
</protein>
<evidence type="ECO:0000313" key="2">
    <source>
        <dbReference type="EMBL" id="RAO68308.1"/>
    </source>
</evidence>